<dbReference type="Proteomes" id="UP000077755">
    <property type="component" value="Chromosome 3"/>
</dbReference>
<organism evidence="7 8">
    <name type="scientific">Daucus carota subsp. sativus</name>
    <name type="common">Carrot</name>
    <dbReference type="NCBI Taxonomy" id="79200"/>
    <lineage>
        <taxon>Eukaryota</taxon>
        <taxon>Viridiplantae</taxon>
        <taxon>Streptophyta</taxon>
        <taxon>Embryophyta</taxon>
        <taxon>Tracheophyta</taxon>
        <taxon>Spermatophyta</taxon>
        <taxon>Magnoliopsida</taxon>
        <taxon>eudicotyledons</taxon>
        <taxon>Gunneridae</taxon>
        <taxon>Pentapetalae</taxon>
        <taxon>asterids</taxon>
        <taxon>campanulids</taxon>
        <taxon>Apiales</taxon>
        <taxon>Apiaceae</taxon>
        <taxon>Apioideae</taxon>
        <taxon>Scandiceae</taxon>
        <taxon>Daucinae</taxon>
        <taxon>Daucus</taxon>
        <taxon>Daucus sect. Daucus</taxon>
    </lineage>
</organism>
<evidence type="ECO:0000313" key="7">
    <source>
        <dbReference type="EMBL" id="WOG93598.1"/>
    </source>
</evidence>
<accession>A0AAF1ASH1</accession>
<evidence type="ECO:0000256" key="4">
    <source>
        <dbReference type="ARBA" id="ARBA00022833"/>
    </source>
</evidence>
<proteinExistence type="predicted"/>
<dbReference type="AlphaFoldDB" id="A0AAF1ASH1"/>
<evidence type="ECO:0000256" key="1">
    <source>
        <dbReference type="ARBA" id="ARBA00022723"/>
    </source>
</evidence>
<dbReference type="EMBL" id="CP093345">
    <property type="protein sequence ID" value="WOG93598.1"/>
    <property type="molecule type" value="Genomic_DNA"/>
</dbReference>
<reference evidence="7" key="2">
    <citation type="submission" date="2022-03" db="EMBL/GenBank/DDBJ databases">
        <title>Draft title - Genomic analysis of global carrot germplasm unveils the trajectory of domestication and the origin of high carotenoid orange carrot.</title>
        <authorList>
            <person name="Iorizzo M."/>
            <person name="Ellison S."/>
            <person name="Senalik D."/>
            <person name="Macko-Podgorni A."/>
            <person name="Grzebelus D."/>
            <person name="Bostan H."/>
            <person name="Rolling W."/>
            <person name="Curaba J."/>
            <person name="Simon P."/>
        </authorList>
    </citation>
    <scope>NUCLEOTIDE SEQUENCE</scope>
    <source>
        <tissue evidence="7">Leaf</tissue>
    </source>
</reference>
<feature type="region of interest" description="Disordered" evidence="5">
    <location>
        <begin position="197"/>
        <end position="243"/>
    </location>
</feature>
<dbReference type="GO" id="GO:0008270">
    <property type="term" value="F:zinc ion binding"/>
    <property type="evidence" value="ECO:0007669"/>
    <property type="project" value="UniProtKB-KW"/>
</dbReference>
<gene>
    <name evidence="7" type="ORF">DCAR_0312884</name>
</gene>
<evidence type="ECO:0000259" key="6">
    <source>
        <dbReference type="SMART" id="SM00249"/>
    </source>
</evidence>
<feature type="compositionally biased region" description="Polar residues" evidence="5">
    <location>
        <begin position="215"/>
        <end position="243"/>
    </location>
</feature>
<feature type="domain" description="Zinc finger PHD-type" evidence="6">
    <location>
        <begin position="43"/>
        <end position="108"/>
    </location>
</feature>
<dbReference type="SMART" id="SM00249">
    <property type="entry name" value="PHD"/>
    <property type="match status" value="1"/>
</dbReference>
<dbReference type="Gene3D" id="3.30.40.10">
    <property type="entry name" value="Zinc/RING finger domain, C3HC4 (zinc finger)"/>
    <property type="match status" value="1"/>
</dbReference>
<dbReference type="Pfam" id="PF03107">
    <property type="entry name" value="C1_2"/>
    <property type="match status" value="2"/>
</dbReference>
<evidence type="ECO:0000256" key="5">
    <source>
        <dbReference type="SAM" id="MobiDB-lite"/>
    </source>
</evidence>
<keyword evidence="1" id="KW-0479">Metal-binding</keyword>
<keyword evidence="4" id="KW-0862">Zinc</keyword>
<dbReference type="InterPro" id="IPR013083">
    <property type="entry name" value="Znf_RING/FYVE/PHD"/>
</dbReference>
<dbReference type="PANTHER" id="PTHR46288:SF80">
    <property type="entry name" value="CYSTEINE_HISTIDINE-RICH C1 DOMAIN FAMILY PROTEIN"/>
    <property type="match status" value="1"/>
</dbReference>
<keyword evidence="8" id="KW-1185">Reference proteome</keyword>
<name>A0AAF1ASH1_DAUCS</name>
<dbReference type="SUPFAM" id="SSF57889">
    <property type="entry name" value="Cysteine-rich domain"/>
    <property type="match status" value="1"/>
</dbReference>
<reference evidence="7" key="1">
    <citation type="journal article" date="2016" name="Nat. Genet.">
        <title>A high-quality carrot genome assembly provides new insights into carotenoid accumulation and asterid genome evolution.</title>
        <authorList>
            <person name="Iorizzo M."/>
            <person name="Ellison S."/>
            <person name="Senalik D."/>
            <person name="Zeng P."/>
            <person name="Satapoomin P."/>
            <person name="Huang J."/>
            <person name="Bowman M."/>
            <person name="Iovene M."/>
            <person name="Sanseverino W."/>
            <person name="Cavagnaro P."/>
            <person name="Yildiz M."/>
            <person name="Macko-Podgorni A."/>
            <person name="Moranska E."/>
            <person name="Grzebelus E."/>
            <person name="Grzebelus D."/>
            <person name="Ashrafi H."/>
            <person name="Zheng Z."/>
            <person name="Cheng S."/>
            <person name="Spooner D."/>
            <person name="Van Deynze A."/>
            <person name="Simon P."/>
        </authorList>
    </citation>
    <scope>NUCLEOTIDE SEQUENCE</scope>
    <source>
        <tissue evidence="7">Leaf</tissue>
    </source>
</reference>
<protein>
    <recommendedName>
        <fullName evidence="6">Zinc finger PHD-type domain-containing protein</fullName>
    </recommendedName>
</protein>
<dbReference type="InterPro" id="IPR046349">
    <property type="entry name" value="C1-like_sf"/>
</dbReference>
<dbReference type="PANTHER" id="PTHR46288">
    <property type="entry name" value="PHORBOL-ESTER/DAG-TYPE DOMAIN-CONTAINING PROTEIN"/>
    <property type="match status" value="1"/>
</dbReference>
<evidence type="ECO:0000313" key="8">
    <source>
        <dbReference type="Proteomes" id="UP000077755"/>
    </source>
</evidence>
<dbReference type="InterPro" id="IPR001965">
    <property type="entry name" value="Znf_PHD"/>
</dbReference>
<dbReference type="InterPro" id="IPR004146">
    <property type="entry name" value="DC1"/>
</dbReference>
<keyword evidence="3" id="KW-0863">Zinc-finger</keyword>
<keyword evidence="2" id="KW-0677">Repeat</keyword>
<sequence length="455" mass="49015">MGKLDHDTQILHFTHPHPLVLNSNDQFTLPDMSSSNVNPVRTTCAGCKLPANSSDDLIYSCNRCNYHLHLFCTKFPQLITHPSHTSHPLVLLPVSTYPEGLFNCDACLRRGEGFSYHCNTCDFDLHVVCAAKPLTVVHQLHEHPLMLTFKNPYETKGFACDVCSKIGSKHWLYRCGVCEFDAHLHCATGSLPPPVPPLTVERNQFHEQPKPEGPSSGNSSRLQGNQNFPAMSNNPGNRITGGIQTQQNVPETTSFQYTGVGIQMQQGPPGNYYNSRMQRQQNSPVTTGGGMPPQQGYPGTLGGVMQRQQSYPLTGVQHQNYPVTGAGGMQPRQSYEVTGAGGMPPQQSYQVTGAGGMPRHQSYQVTGAGGMPPPQSYQVTGVGEMQPQQTYPSATGGLMNAALQGLVEGAAQQVGQNLMQGLMGGVGGDGATSSVYVNLGSTYTDNQDSGGAQEY</sequence>
<evidence type="ECO:0000256" key="3">
    <source>
        <dbReference type="ARBA" id="ARBA00022771"/>
    </source>
</evidence>
<evidence type="ECO:0000256" key="2">
    <source>
        <dbReference type="ARBA" id="ARBA00022737"/>
    </source>
</evidence>